<keyword evidence="6" id="KW-1185">Reference proteome</keyword>
<organism evidence="5 6">
    <name type="scientific">Pseudooceanicola algae</name>
    <dbReference type="NCBI Taxonomy" id="1537215"/>
    <lineage>
        <taxon>Bacteria</taxon>
        <taxon>Pseudomonadati</taxon>
        <taxon>Pseudomonadota</taxon>
        <taxon>Alphaproteobacteria</taxon>
        <taxon>Rhodobacterales</taxon>
        <taxon>Paracoccaceae</taxon>
        <taxon>Pseudooceanicola</taxon>
    </lineage>
</organism>
<dbReference type="AlphaFoldDB" id="A0A418SK08"/>
<keyword evidence="2" id="KW-0805">Transcription regulation</keyword>
<dbReference type="PANTHER" id="PTHR30537:SF72">
    <property type="entry name" value="LYSR FAMILY TRANSCRIPTIONAL REGULATOR"/>
    <property type="match status" value="1"/>
</dbReference>
<dbReference type="CDD" id="cd08472">
    <property type="entry name" value="PBP2_CrgA_like_3"/>
    <property type="match status" value="1"/>
</dbReference>
<keyword evidence="4" id="KW-0804">Transcription</keyword>
<dbReference type="InterPro" id="IPR036388">
    <property type="entry name" value="WH-like_DNA-bd_sf"/>
</dbReference>
<dbReference type="EMBL" id="CP060436">
    <property type="protein sequence ID" value="QPM92185.1"/>
    <property type="molecule type" value="Genomic_DNA"/>
</dbReference>
<dbReference type="Pfam" id="PF00126">
    <property type="entry name" value="HTH_1"/>
    <property type="match status" value="1"/>
</dbReference>
<proteinExistence type="inferred from homology"/>
<reference evidence="5 6" key="1">
    <citation type="submission" date="2020-08" db="EMBL/GenBank/DDBJ databases">
        <title>Genome sequence of Rhodobacteraceae bacterium Lw-13e.</title>
        <authorList>
            <person name="Poehlein A."/>
            <person name="Wolter L."/>
            <person name="Daniel R."/>
            <person name="Brinkhoff T."/>
        </authorList>
    </citation>
    <scope>NUCLEOTIDE SEQUENCE [LARGE SCALE GENOMIC DNA]</scope>
    <source>
        <strain evidence="5 6">Lw-13e</strain>
    </source>
</reference>
<dbReference type="Pfam" id="PF03466">
    <property type="entry name" value="LysR_substrate"/>
    <property type="match status" value="1"/>
</dbReference>
<dbReference type="PROSITE" id="PS50931">
    <property type="entry name" value="HTH_LYSR"/>
    <property type="match status" value="1"/>
</dbReference>
<evidence type="ECO:0000313" key="5">
    <source>
        <dbReference type="EMBL" id="QPM92185.1"/>
    </source>
</evidence>
<evidence type="ECO:0000313" key="6">
    <source>
        <dbReference type="Proteomes" id="UP000283786"/>
    </source>
</evidence>
<name>A0A418SK08_9RHOB</name>
<dbReference type="GO" id="GO:0003700">
    <property type="term" value="F:DNA-binding transcription factor activity"/>
    <property type="evidence" value="ECO:0007669"/>
    <property type="project" value="InterPro"/>
</dbReference>
<dbReference type="OrthoDB" id="9813056at2"/>
<evidence type="ECO:0000256" key="1">
    <source>
        <dbReference type="ARBA" id="ARBA00009437"/>
    </source>
</evidence>
<evidence type="ECO:0000256" key="4">
    <source>
        <dbReference type="ARBA" id="ARBA00023163"/>
    </source>
</evidence>
<dbReference type="KEGG" id="palw:PSAL_034490"/>
<dbReference type="Gene3D" id="3.40.190.290">
    <property type="match status" value="1"/>
</dbReference>
<dbReference type="FunFam" id="1.10.10.10:FF:000001">
    <property type="entry name" value="LysR family transcriptional regulator"/>
    <property type="match status" value="1"/>
</dbReference>
<dbReference type="InterPro" id="IPR036390">
    <property type="entry name" value="WH_DNA-bd_sf"/>
</dbReference>
<dbReference type="RefSeq" id="WP_119838098.1">
    <property type="nucleotide sequence ID" value="NZ_CP060436.1"/>
</dbReference>
<sequence length="300" mass="32928">MDRFDEMHVFIRIVETRSFRRTAETLGLPRSTVSEVIKRIETRLGVRLLDRTTRVVVPTLDGEAWHRRCLDIVADVETAEAAFKGGSVRGRLRVDVHGTLARHFLLPGLPDFLATHPDLDFVLSEGDRLVDLVREGVDCVVRVGEPADSDLIVRRLGALPEAVVAAPEYFARHGIPQTPDDLDGHRIVAFLSTSTGAPLDLAFTFNGKEVTRALPASLTTTGAETMVEAARRGLGLVQVPRYHLGADIAAGRLVEVLADHAPAPSPIVALYPRDRQLSPRLRVFIDWLADQPFGSQPFAG</sequence>
<dbReference type="Gene3D" id="1.10.10.10">
    <property type="entry name" value="Winged helix-like DNA-binding domain superfamily/Winged helix DNA-binding domain"/>
    <property type="match status" value="1"/>
</dbReference>
<accession>A0A418SK08</accession>
<comment type="similarity">
    <text evidence="1">Belongs to the LysR transcriptional regulatory family.</text>
</comment>
<dbReference type="PANTHER" id="PTHR30537">
    <property type="entry name" value="HTH-TYPE TRANSCRIPTIONAL REGULATOR"/>
    <property type="match status" value="1"/>
</dbReference>
<keyword evidence="3" id="KW-0238">DNA-binding</keyword>
<protein>
    <submittedName>
        <fullName evidence="5">HTH-type transcriptional regulator PgrR</fullName>
    </submittedName>
</protein>
<evidence type="ECO:0000256" key="3">
    <source>
        <dbReference type="ARBA" id="ARBA00023125"/>
    </source>
</evidence>
<dbReference type="InterPro" id="IPR005119">
    <property type="entry name" value="LysR_subst-bd"/>
</dbReference>
<dbReference type="GO" id="GO:0043565">
    <property type="term" value="F:sequence-specific DNA binding"/>
    <property type="evidence" value="ECO:0007669"/>
    <property type="project" value="TreeGrafter"/>
</dbReference>
<dbReference type="GO" id="GO:0006351">
    <property type="term" value="P:DNA-templated transcription"/>
    <property type="evidence" value="ECO:0007669"/>
    <property type="project" value="TreeGrafter"/>
</dbReference>
<dbReference type="InterPro" id="IPR058163">
    <property type="entry name" value="LysR-type_TF_proteobact-type"/>
</dbReference>
<dbReference type="SUPFAM" id="SSF53850">
    <property type="entry name" value="Periplasmic binding protein-like II"/>
    <property type="match status" value="1"/>
</dbReference>
<gene>
    <name evidence="5" type="primary">pgrR</name>
    <name evidence="5" type="ORF">PSAL_034490</name>
</gene>
<dbReference type="InterPro" id="IPR000847">
    <property type="entry name" value="LysR_HTH_N"/>
</dbReference>
<evidence type="ECO:0000256" key="2">
    <source>
        <dbReference type="ARBA" id="ARBA00023015"/>
    </source>
</evidence>
<dbReference type="SUPFAM" id="SSF46785">
    <property type="entry name" value="Winged helix' DNA-binding domain"/>
    <property type="match status" value="1"/>
</dbReference>
<dbReference type="Proteomes" id="UP000283786">
    <property type="component" value="Chromosome"/>
</dbReference>